<dbReference type="SMART" id="SM00449">
    <property type="entry name" value="SPRY"/>
    <property type="match status" value="1"/>
</dbReference>
<keyword evidence="6" id="KW-0067">ATP-binding</keyword>
<dbReference type="InterPro" id="IPR027417">
    <property type="entry name" value="P-loop_NTPase"/>
</dbReference>
<evidence type="ECO:0000259" key="8">
    <source>
        <dbReference type="PROSITE" id="PS50824"/>
    </source>
</evidence>
<dbReference type="Pfam" id="PF02758">
    <property type="entry name" value="PYRIN"/>
    <property type="match status" value="1"/>
</dbReference>
<feature type="domain" description="NACHT" evidence="9">
    <location>
        <begin position="183"/>
        <end position="317"/>
    </location>
</feature>
<evidence type="ECO:0000256" key="4">
    <source>
        <dbReference type="ARBA" id="ARBA00022737"/>
    </source>
</evidence>
<dbReference type="SUPFAM" id="SSF47986">
    <property type="entry name" value="DEATH domain"/>
    <property type="match status" value="1"/>
</dbReference>
<keyword evidence="4" id="KW-0677">Repeat</keyword>
<dbReference type="SMART" id="SM01288">
    <property type="entry name" value="FISNA"/>
    <property type="match status" value="1"/>
</dbReference>
<dbReference type="SUPFAM" id="SSF49899">
    <property type="entry name" value="Concanavalin A-like lectins/glucanases"/>
    <property type="match status" value="1"/>
</dbReference>
<proteinExistence type="predicted"/>
<dbReference type="SMART" id="SM00368">
    <property type="entry name" value="LRR_RI"/>
    <property type="match status" value="7"/>
</dbReference>
<keyword evidence="3" id="KW-0433">Leucine-rich repeat</keyword>
<dbReference type="InterPro" id="IPR043136">
    <property type="entry name" value="B30.2/SPRY_sf"/>
</dbReference>
<dbReference type="InterPro" id="IPR013320">
    <property type="entry name" value="ConA-like_dom_sf"/>
</dbReference>
<dbReference type="FunFam" id="3.40.50.300:FF:000210">
    <property type="entry name" value="Si:dkey-16p6.1"/>
    <property type="match status" value="1"/>
</dbReference>
<dbReference type="Pfam" id="PF14484">
    <property type="entry name" value="FISNA"/>
    <property type="match status" value="1"/>
</dbReference>
<dbReference type="Gene3D" id="2.60.120.920">
    <property type="match status" value="1"/>
</dbReference>
<dbReference type="Gene3D" id="3.40.50.300">
    <property type="entry name" value="P-loop containing nucleotide triphosphate hydrolases"/>
    <property type="match status" value="1"/>
</dbReference>
<dbReference type="FunFam" id="3.80.10.10:FF:000100">
    <property type="entry name" value="Si:dkey-11n14.1"/>
    <property type="match status" value="1"/>
</dbReference>
<comment type="caution">
    <text evidence="10">The sequence shown here is derived from an EMBL/GenBank/DDBJ whole genome shotgun (WGS) entry which is preliminary data.</text>
</comment>
<dbReference type="InterPro" id="IPR001870">
    <property type="entry name" value="B30.2/SPRY"/>
</dbReference>
<dbReference type="PRINTS" id="PR01407">
    <property type="entry name" value="BUTYPHLNCDUF"/>
</dbReference>
<dbReference type="FunFam" id="2.60.120.920:FF:000037">
    <property type="entry name" value="Si:dkey-191j3.2"/>
    <property type="match status" value="1"/>
</dbReference>
<dbReference type="InterPro" id="IPR041075">
    <property type="entry name" value="NOD1/2_WH"/>
</dbReference>
<dbReference type="SMART" id="SM01289">
    <property type="entry name" value="PYRIN"/>
    <property type="match status" value="1"/>
</dbReference>
<evidence type="ECO:0000256" key="6">
    <source>
        <dbReference type="ARBA" id="ARBA00022840"/>
    </source>
</evidence>
<keyword evidence="2" id="KW-0963">Cytoplasm</keyword>
<dbReference type="Pfam" id="PF13516">
    <property type="entry name" value="LRR_6"/>
    <property type="match status" value="5"/>
</dbReference>
<accession>A0A5A9PHH7</accession>
<dbReference type="GO" id="GO:0005737">
    <property type="term" value="C:cytoplasm"/>
    <property type="evidence" value="ECO:0007669"/>
    <property type="project" value="UniProtKB-SubCell"/>
</dbReference>
<sequence>MVSVKEILVDSLKDLKEAELKAFQWHLKEASDIKVYELEKADVFDTVDKIVERETQEEAVKITLKILRKINQNQLAEELENKHKEGAVDSKAVDVDYSEFSNTLKKLLKQDYERILDGNSETSHQRYLDDIYTDLYIVKNHTGGVVNEHEVRQIESNRTSAEDTSVMCNDIFKVQRDTGRQNRKVLTLGIAGVGKTVSVSKFILDWAEGKENQEIIFIFPLPFRELNLISGNRSLMGLINKKFFGSDKQLSSLPKEEGKVMFIFDGLDECRFSLSFENRERFSDVTEETTVDVIITNLIEKNLIPSALIWITSRPAAAHLIPRLHIDQVTEIRGFNDEQKKVYFTRNSDPDMSERIISHIKRSRSLYIMCHIPVFCWICLRVLQPLMMIQENQNKSPTTLTGMYIYFLLSQMKQMTDKYSKDLPQSFEDVVVKLGKLAFKQLQKGNLIFYEKDLKECGLDVRDGLVFSGLCTQMFQTEKPVFGRKVFSFVHLSVQEFLAALYVLFIYRNKKTNPFCLTLGDKLKRYFKKNSLVDLHKIAVENALQSKNGHLDLLLRFLMGLSQESNHNDLKDLLPSMKIKAEDMGQTIEYIKQTIKNEESSEKSINLFHCLNELNDDSLITEIQKYLNSDGLSAQDLSSVQWSALVFVLLMSEETQEMFEMQKYRRSDGAVIRLLPVIRNTRRALLQNCNLTAKCCVSLSSCLQSSSSLRELDLSNNDLKDSGVKLISDALNTHNSQLHTLRLSLCNVTEECCVSLSSCLQSSSSLRELDLSNNDLKDSGVKLISDALNTHNSKLQKLRLSLCHVTEECCVSLSSCLQSSSSLRELDLSNNDLKDSGVKLISDALNTHNSQLHTLRLSGCMVTDEGCCSLASALSSQSSHLRELDLSYNHTQHTTQQLLSHTLNDPNYTINVSHGGERRITAGLHKYAVDLTLDLNTTDTQLKVSEENRKITRVYERQSYPDHPDRFDDDPQVLCRESLTGRCYWETEWSGSHVYISVSYKSIERKERSDSLFGWNDKSWSLICSNNTFTAYHNNNPTRISVSPGVCKRAGVYVDQSAGTLSFYSVSYTHTLTHLHTYYTTFTETLCAGFTVGYDSSVCLCDMNSLYRASC</sequence>
<dbReference type="InterPro" id="IPR006574">
    <property type="entry name" value="PRY"/>
</dbReference>
<feature type="domain" description="B30.2/SPRY" evidence="7">
    <location>
        <begin position="911"/>
        <end position="1107"/>
    </location>
</feature>
<dbReference type="InterPro" id="IPR041267">
    <property type="entry name" value="NLRP_HD2"/>
</dbReference>
<dbReference type="PROSITE" id="PS50837">
    <property type="entry name" value="NACHT"/>
    <property type="match status" value="1"/>
</dbReference>
<reference evidence="10 11" key="1">
    <citation type="journal article" date="2019" name="Mol. Ecol. Resour.">
        <title>Chromosome-level genome assembly of Triplophysa tibetana, a fish adapted to the harsh high-altitude environment of the Tibetan Plateau.</title>
        <authorList>
            <person name="Yang X."/>
            <person name="Liu H."/>
            <person name="Ma Z."/>
            <person name="Zou Y."/>
            <person name="Zou M."/>
            <person name="Mao Y."/>
            <person name="Li X."/>
            <person name="Wang H."/>
            <person name="Chen T."/>
            <person name="Wang W."/>
            <person name="Yang R."/>
        </authorList>
    </citation>
    <scope>NUCLEOTIDE SEQUENCE [LARGE SCALE GENOMIC DNA]</scope>
    <source>
        <strain evidence="10">TTIB1903HZAU</strain>
        <tissue evidence="10">Muscle</tissue>
    </source>
</reference>
<keyword evidence="5" id="KW-0547">Nucleotide-binding</keyword>
<dbReference type="InterPro" id="IPR011029">
    <property type="entry name" value="DEATH-like_dom_sf"/>
</dbReference>
<dbReference type="InterPro" id="IPR001611">
    <property type="entry name" value="Leu-rich_rpt"/>
</dbReference>
<dbReference type="InterPro" id="IPR032675">
    <property type="entry name" value="LRR_dom_sf"/>
</dbReference>
<dbReference type="EMBL" id="SOYY01000005">
    <property type="protein sequence ID" value="KAA0721520.1"/>
    <property type="molecule type" value="Genomic_DNA"/>
</dbReference>
<feature type="domain" description="Pyrin" evidence="8">
    <location>
        <begin position="1"/>
        <end position="85"/>
    </location>
</feature>
<dbReference type="InterPro" id="IPR051261">
    <property type="entry name" value="NLR"/>
</dbReference>
<dbReference type="InterPro" id="IPR007111">
    <property type="entry name" value="NACHT_NTPase"/>
</dbReference>
<gene>
    <name evidence="10" type="ORF">E1301_Tti021235</name>
</gene>
<dbReference type="CDD" id="cd16040">
    <property type="entry name" value="SPRY_PRY_SNTX"/>
    <property type="match status" value="1"/>
</dbReference>
<comment type="subcellular location">
    <subcellularLocation>
        <location evidence="1">Cytoplasm</location>
    </subcellularLocation>
</comment>
<protein>
    <submittedName>
        <fullName evidence="10">NACHT, LRR and PYD domains-containing protein 4E NALP-epsilon</fullName>
    </submittedName>
</protein>
<evidence type="ECO:0000259" key="7">
    <source>
        <dbReference type="PROSITE" id="PS50188"/>
    </source>
</evidence>
<dbReference type="CDD" id="cd08321">
    <property type="entry name" value="Pyrin_ASC-like"/>
    <property type="match status" value="1"/>
</dbReference>
<name>A0A5A9PHH7_9TELE</name>
<dbReference type="InterPro" id="IPR003879">
    <property type="entry name" value="Butyrophylin_SPRY"/>
</dbReference>
<organism evidence="10 11">
    <name type="scientific">Triplophysa tibetana</name>
    <dbReference type="NCBI Taxonomy" id="1572043"/>
    <lineage>
        <taxon>Eukaryota</taxon>
        <taxon>Metazoa</taxon>
        <taxon>Chordata</taxon>
        <taxon>Craniata</taxon>
        <taxon>Vertebrata</taxon>
        <taxon>Euteleostomi</taxon>
        <taxon>Actinopterygii</taxon>
        <taxon>Neopterygii</taxon>
        <taxon>Teleostei</taxon>
        <taxon>Ostariophysi</taxon>
        <taxon>Cypriniformes</taxon>
        <taxon>Nemacheilidae</taxon>
        <taxon>Triplophysa</taxon>
    </lineage>
</organism>
<dbReference type="Pfam" id="PF00622">
    <property type="entry name" value="SPRY"/>
    <property type="match status" value="1"/>
</dbReference>
<dbReference type="SMART" id="SM00589">
    <property type="entry name" value="PRY"/>
    <property type="match status" value="1"/>
</dbReference>
<dbReference type="GO" id="GO:0005524">
    <property type="term" value="F:ATP binding"/>
    <property type="evidence" value="ECO:0007669"/>
    <property type="project" value="UniProtKB-KW"/>
</dbReference>
<evidence type="ECO:0000256" key="3">
    <source>
        <dbReference type="ARBA" id="ARBA00022614"/>
    </source>
</evidence>
<evidence type="ECO:0000259" key="9">
    <source>
        <dbReference type="PROSITE" id="PS50837"/>
    </source>
</evidence>
<evidence type="ECO:0000256" key="2">
    <source>
        <dbReference type="ARBA" id="ARBA00022490"/>
    </source>
</evidence>
<keyword evidence="11" id="KW-1185">Reference proteome</keyword>
<evidence type="ECO:0000313" key="10">
    <source>
        <dbReference type="EMBL" id="KAA0721520.1"/>
    </source>
</evidence>
<dbReference type="Pfam" id="PF17779">
    <property type="entry name" value="WHD_NOD2"/>
    <property type="match status" value="1"/>
</dbReference>
<dbReference type="Pfam" id="PF05729">
    <property type="entry name" value="NACHT"/>
    <property type="match status" value="1"/>
</dbReference>
<dbReference type="Gene3D" id="3.80.10.10">
    <property type="entry name" value="Ribonuclease Inhibitor"/>
    <property type="match status" value="1"/>
</dbReference>
<dbReference type="InterPro" id="IPR004020">
    <property type="entry name" value="DAPIN"/>
</dbReference>
<dbReference type="InterPro" id="IPR029495">
    <property type="entry name" value="NACHT-assoc"/>
</dbReference>
<dbReference type="Gene3D" id="1.10.533.10">
    <property type="entry name" value="Death Domain, Fas"/>
    <property type="match status" value="1"/>
</dbReference>
<dbReference type="PROSITE" id="PS50188">
    <property type="entry name" value="B302_SPRY"/>
    <property type="match status" value="1"/>
</dbReference>
<dbReference type="SUPFAM" id="SSF52047">
    <property type="entry name" value="RNI-like"/>
    <property type="match status" value="1"/>
</dbReference>
<dbReference type="AlphaFoldDB" id="A0A5A9PHH7"/>
<dbReference type="Pfam" id="PF17776">
    <property type="entry name" value="NLRC4_HD2"/>
    <property type="match status" value="1"/>
</dbReference>
<dbReference type="InterPro" id="IPR003877">
    <property type="entry name" value="SPRY_dom"/>
</dbReference>
<dbReference type="PROSITE" id="PS50824">
    <property type="entry name" value="DAPIN"/>
    <property type="match status" value="1"/>
</dbReference>
<dbReference type="Proteomes" id="UP000324632">
    <property type="component" value="Chromosome 5"/>
</dbReference>
<dbReference type="Pfam" id="PF13765">
    <property type="entry name" value="PRY"/>
    <property type="match status" value="1"/>
</dbReference>
<dbReference type="PANTHER" id="PTHR24106">
    <property type="entry name" value="NACHT, LRR AND CARD DOMAINS-CONTAINING"/>
    <property type="match status" value="1"/>
</dbReference>
<evidence type="ECO:0000256" key="1">
    <source>
        <dbReference type="ARBA" id="ARBA00004496"/>
    </source>
</evidence>
<evidence type="ECO:0000256" key="5">
    <source>
        <dbReference type="ARBA" id="ARBA00022741"/>
    </source>
</evidence>
<evidence type="ECO:0000313" key="11">
    <source>
        <dbReference type="Proteomes" id="UP000324632"/>
    </source>
</evidence>